<gene>
    <name evidence="1" type="ORF">C2R22_04105</name>
</gene>
<evidence type="ECO:0000313" key="1">
    <source>
        <dbReference type="EMBL" id="AUV80943.1"/>
    </source>
</evidence>
<name>A0A2I8VG82_9EURY</name>
<dbReference type="GeneID" id="35591245"/>
<dbReference type="SUPFAM" id="SSF57802">
    <property type="entry name" value="Rubredoxin-like"/>
    <property type="match status" value="1"/>
</dbReference>
<dbReference type="Proteomes" id="UP000236584">
    <property type="component" value="Chromosome"/>
</dbReference>
<reference evidence="1 2" key="1">
    <citation type="submission" date="2018-01" db="EMBL/GenBank/DDBJ databases">
        <title>Complete genome sequence of Salinigranum rubrum GX10T, an extremely halophilic archaeon isolated from a marine solar saltern.</title>
        <authorList>
            <person name="Han S."/>
        </authorList>
    </citation>
    <scope>NUCLEOTIDE SEQUENCE [LARGE SCALE GENOMIC DNA]</scope>
    <source>
        <strain evidence="1 2">GX10</strain>
    </source>
</reference>
<keyword evidence="2" id="KW-1185">Reference proteome</keyword>
<proteinExistence type="predicted"/>
<dbReference type="OrthoDB" id="172011at2157"/>
<dbReference type="EMBL" id="CP026309">
    <property type="protein sequence ID" value="AUV80943.1"/>
    <property type="molecule type" value="Genomic_DNA"/>
</dbReference>
<dbReference type="RefSeq" id="WP_103424631.1">
    <property type="nucleotide sequence ID" value="NZ_CP026309.1"/>
</dbReference>
<dbReference type="KEGG" id="srub:C2R22_04105"/>
<sequence length="59" mass="6591">MAHAPEQVEQYVCLNCQVTYAGSVTSEDGQRHFHPPDDCPVCGDPEFVELDAYVHRALD</sequence>
<evidence type="ECO:0008006" key="3">
    <source>
        <dbReference type="Google" id="ProtNLM"/>
    </source>
</evidence>
<protein>
    <recommendedName>
        <fullName evidence="3">Rubredoxin</fullName>
    </recommendedName>
</protein>
<dbReference type="AlphaFoldDB" id="A0A2I8VG82"/>
<accession>A0A2I8VG82</accession>
<organism evidence="1 2">
    <name type="scientific">Salinigranum rubrum</name>
    <dbReference type="NCBI Taxonomy" id="755307"/>
    <lineage>
        <taxon>Archaea</taxon>
        <taxon>Methanobacteriati</taxon>
        <taxon>Methanobacteriota</taxon>
        <taxon>Stenosarchaea group</taxon>
        <taxon>Halobacteria</taxon>
        <taxon>Halobacteriales</taxon>
        <taxon>Haloferacaceae</taxon>
        <taxon>Salinigranum</taxon>
    </lineage>
</organism>
<evidence type="ECO:0000313" key="2">
    <source>
        <dbReference type="Proteomes" id="UP000236584"/>
    </source>
</evidence>